<keyword evidence="3" id="KW-1185">Reference proteome</keyword>
<organism evidence="2 3">
    <name type="scientific">Kangsaoukella pontilimi</name>
    <dbReference type="NCBI Taxonomy" id="2691042"/>
    <lineage>
        <taxon>Bacteria</taxon>
        <taxon>Pseudomonadati</taxon>
        <taxon>Pseudomonadota</taxon>
        <taxon>Alphaproteobacteria</taxon>
        <taxon>Rhodobacterales</taxon>
        <taxon>Paracoccaceae</taxon>
        <taxon>Kangsaoukella</taxon>
    </lineage>
</organism>
<sequence>MVKTLSDRFWSIIDATVDDDEDRQIEALTEVLEKLSIEQLVAYDRDFHAASSAAYRWDLWGAAYIINGGCSDDGFMDFRSWLIAQGRAVYEAALASPESLADHIQSDYAMFEEFAYVHLEIYEEKTGDLFPSDDLSHPSEPVGVKWQEEKLDDMFPLLTKKVKSFE</sequence>
<reference evidence="2 3" key="1">
    <citation type="submission" date="2019-12" db="EMBL/GenBank/DDBJ databases">
        <authorList>
            <person name="Lee S.D."/>
        </authorList>
    </citation>
    <scope>NUCLEOTIDE SEQUENCE [LARGE SCALE GENOMIC DNA]</scope>
    <source>
        <strain evidence="2 3">GH1-50</strain>
    </source>
</reference>
<dbReference type="RefSeq" id="WP_160762673.1">
    <property type="nucleotide sequence ID" value="NZ_WUPT01000001.1"/>
</dbReference>
<evidence type="ECO:0000313" key="2">
    <source>
        <dbReference type="EMBL" id="MXQ06750.1"/>
    </source>
</evidence>
<comment type="caution">
    <text evidence="2">The sequence shown here is derived from an EMBL/GenBank/DDBJ whole genome shotgun (WGS) entry which is preliminary data.</text>
</comment>
<gene>
    <name evidence="2" type="ORF">GQ651_02710</name>
</gene>
<dbReference type="AlphaFoldDB" id="A0A7C9IML5"/>
<reference evidence="2 3" key="2">
    <citation type="submission" date="2020-03" db="EMBL/GenBank/DDBJ databases">
        <title>Kangsaoukella pontilimi gen. nov., sp. nov., a new member of the family Rhodobacteraceae isolated from a tidal mudflat.</title>
        <authorList>
            <person name="Kim I.S."/>
        </authorList>
    </citation>
    <scope>NUCLEOTIDE SEQUENCE [LARGE SCALE GENOMIC DNA]</scope>
    <source>
        <strain evidence="2 3">GH1-50</strain>
    </source>
</reference>
<dbReference type="Pfam" id="PF14024">
    <property type="entry name" value="DUF4240"/>
    <property type="match status" value="1"/>
</dbReference>
<protein>
    <submittedName>
        <fullName evidence="2">DUF4240 domain-containing protein</fullName>
    </submittedName>
</protein>
<evidence type="ECO:0000313" key="3">
    <source>
        <dbReference type="Proteomes" id="UP000480350"/>
    </source>
</evidence>
<dbReference type="InterPro" id="IPR025334">
    <property type="entry name" value="DUF4240"/>
</dbReference>
<feature type="domain" description="DUF4240" evidence="1">
    <location>
        <begin position="7"/>
        <end position="124"/>
    </location>
</feature>
<proteinExistence type="predicted"/>
<name>A0A7C9IML5_9RHOB</name>
<accession>A0A7C9IML5</accession>
<evidence type="ECO:0000259" key="1">
    <source>
        <dbReference type="Pfam" id="PF14024"/>
    </source>
</evidence>
<dbReference type="Proteomes" id="UP000480350">
    <property type="component" value="Unassembled WGS sequence"/>
</dbReference>
<dbReference type="EMBL" id="WUPT01000001">
    <property type="protein sequence ID" value="MXQ06750.1"/>
    <property type="molecule type" value="Genomic_DNA"/>
</dbReference>